<evidence type="ECO:0000313" key="2">
    <source>
        <dbReference type="Proteomes" id="UP000092741"/>
    </source>
</evidence>
<organism evidence="1 2">
    <name type="scientific">Vibrio natriegens NBRC 15636 = ATCC 14048 = DSM 759</name>
    <dbReference type="NCBI Taxonomy" id="1219067"/>
    <lineage>
        <taxon>Bacteria</taxon>
        <taxon>Pseudomonadati</taxon>
        <taxon>Pseudomonadota</taxon>
        <taxon>Gammaproteobacteria</taxon>
        <taxon>Vibrionales</taxon>
        <taxon>Vibrionaceae</taxon>
        <taxon>Vibrio</taxon>
    </lineage>
</organism>
<name>A0AAN0Y1J0_VIBNA</name>
<protein>
    <recommendedName>
        <fullName evidence="3">DUF2163 domain-containing protein</fullName>
    </recommendedName>
</protein>
<reference evidence="1 2" key="1">
    <citation type="submission" date="2016-07" db="EMBL/GenBank/DDBJ databases">
        <title>Developing Vibrio natriegens as a novel, fast-growing host for biotechnology.</title>
        <authorList>
            <person name="Weinstock M.T."/>
            <person name="Hesek E.D."/>
            <person name="Wilson C.M."/>
            <person name="Gibson D.G."/>
        </authorList>
    </citation>
    <scope>NUCLEOTIDE SEQUENCE [LARGE SCALE GENOMIC DNA]</scope>
    <source>
        <strain evidence="1 2">ATCC 14048</strain>
    </source>
</reference>
<sequence length="183" mass="20558">MKIFPQTVLDQLSSGLIRRVHLLRFDLDNPFYFTDAGIEIEVGGIIYKSSGAFKGIDSLTRHAEMRVGEVNFAFSLANRAITQTILGTDVYKRSVSISRAFLDENYQVIHVEPIWRGNVTGKSDDDKQGQVVLKVASRWAEFERINAWRTSPTSHKKRHADDDAFKYAAKASETIYWAGTAGG</sequence>
<evidence type="ECO:0000313" key="1">
    <source>
        <dbReference type="EMBL" id="ANQ12418.1"/>
    </source>
</evidence>
<proteinExistence type="predicted"/>
<gene>
    <name evidence="1" type="ORF">BA890_06450</name>
</gene>
<dbReference type="AlphaFoldDB" id="A0AAN0Y1J0"/>
<accession>A0AAN0Y1J0</accession>
<dbReference type="GeneID" id="70912516"/>
<dbReference type="RefSeq" id="WP_020333092.1">
    <property type="nucleotide sequence ID" value="NZ_ATFJ01000002.1"/>
</dbReference>
<dbReference type="Proteomes" id="UP000092741">
    <property type="component" value="Chromosome 1"/>
</dbReference>
<evidence type="ECO:0008006" key="3">
    <source>
        <dbReference type="Google" id="ProtNLM"/>
    </source>
</evidence>
<keyword evidence="2" id="KW-1185">Reference proteome</keyword>
<dbReference type="EMBL" id="CP016345">
    <property type="protein sequence ID" value="ANQ12418.1"/>
    <property type="molecule type" value="Genomic_DNA"/>
</dbReference>
<dbReference type="KEGG" id="vna:PN96_06900"/>